<dbReference type="OrthoDB" id="9801639at2"/>
<evidence type="ECO:0000259" key="13">
    <source>
        <dbReference type="SMART" id="SM00382"/>
    </source>
</evidence>
<dbReference type="InterPro" id="IPR005722">
    <property type="entry name" value="ATP_synth_F1_bsu"/>
</dbReference>
<dbReference type="GO" id="GO:0045259">
    <property type="term" value="C:proton-transporting ATP synthase complex"/>
    <property type="evidence" value="ECO:0007669"/>
    <property type="project" value="UniProtKB-KW"/>
</dbReference>
<dbReference type="InterPro" id="IPR027417">
    <property type="entry name" value="P-loop_NTPase"/>
</dbReference>
<dbReference type="InterPro" id="IPR024034">
    <property type="entry name" value="ATPase_F1/V1_b/a_C"/>
</dbReference>
<dbReference type="GO" id="GO:0046933">
    <property type="term" value="F:proton-transporting ATP synthase activity, rotational mechanism"/>
    <property type="evidence" value="ECO:0007669"/>
    <property type="project" value="UniProtKB-UniRule"/>
</dbReference>
<protein>
    <recommendedName>
        <fullName evidence="12">ATP synthase subunit beta</fullName>
        <ecNumber evidence="12">7.1.2.2</ecNumber>
    </recommendedName>
    <alternativeName>
        <fullName evidence="12">ATP synthase F1 sector subunit beta</fullName>
    </alternativeName>
    <alternativeName>
        <fullName evidence="12">F-ATPase subunit beta</fullName>
    </alternativeName>
</protein>
<evidence type="ECO:0000313" key="15">
    <source>
        <dbReference type="EMBL" id="MTV51324.1"/>
    </source>
</evidence>
<keyword evidence="7 12" id="KW-1278">Translocase</keyword>
<comment type="similarity">
    <text evidence="2 12">Belongs to the ATPase alpha/beta chains family.</text>
</comment>
<keyword evidence="3 12" id="KW-0813">Transport</keyword>
<dbReference type="InterPro" id="IPR036121">
    <property type="entry name" value="ATPase_F1/V1/A1_a/bsu_N_sf"/>
</dbReference>
<keyword evidence="12" id="KW-1003">Cell membrane</keyword>
<dbReference type="InterPro" id="IPR003593">
    <property type="entry name" value="AAA+_ATPase"/>
</dbReference>
<keyword evidence="9 12" id="KW-0472">Membrane</keyword>
<dbReference type="EMBL" id="BMKG01000014">
    <property type="protein sequence ID" value="GGC09338.1"/>
    <property type="molecule type" value="Genomic_DNA"/>
</dbReference>
<name>A0A6I3SQH7_9BURK</name>
<dbReference type="RefSeq" id="WP_155468690.1">
    <property type="nucleotide sequence ID" value="NZ_BMKG01000014.1"/>
</dbReference>
<evidence type="ECO:0000256" key="11">
    <source>
        <dbReference type="ARBA" id="ARBA00023310"/>
    </source>
</evidence>
<dbReference type="Pfam" id="PF22919">
    <property type="entry name" value="ATP-synt_VA_C"/>
    <property type="match status" value="1"/>
</dbReference>
<dbReference type="AlphaFoldDB" id="A0A6I3SQH7"/>
<dbReference type="CDD" id="cd18115">
    <property type="entry name" value="ATP-synt_F1_beta_N"/>
    <property type="match status" value="1"/>
</dbReference>
<dbReference type="CDD" id="cd01133">
    <property type="entry name" value="F1-ATPase_beta_CD"/>
    <property type="match status" value="1"/>
</dbReference>
<keyword evidence="11 12" id="KW-0066">ATP synthesis</keyword>
<comment type="subcellular location">
    <subcellularLocation>
        <location evidence="12">Cell membrane</location>
        <topology evidence="12">Peripheral membrane protein</topology>
    </subcellularLocation>
    <subcellularLocation>
        <location evidence="1">Membrane</location>
        <topology evidence="1">Peripheral membrane protein</topology>
    </subcellularLocation>
</comment>
<reference evidence="15 16" key="3">
    <citation type="submission" date="2019-11" db="EMBL/GenBank/DDBJ databases">
        <title>Type strains purchased from KCTC, JCM and DSMZ.</title>
        <authorList>
            <person name="Lu H."/>
        </authorList>
    </citation>
    <scope>NUCLEOTIDE SEQUENCE [LARGE SCALE GENOMIC DNA]</scope>
    <source>
        <strain evidence="15 16">KCTC 52429</strain>
    </source>
</reference>
<comment type="function">
    <text evidence="12">Produces ATP from ADP in the presence of a proton gradient across the membrane. The catalytic sites are hosted primarily by the beta subunits.</text>
</comment>
<dbReference type="PANTHER" id="PTHR15184:SF71">
    <property type="entry name" value="ATP SYNTHASE SUBUNIT BETA, MITOCHONDRIAL"/>
    <property type="match status" value="1"/>
</dbReference>
<dbReference type="Pfam" id="PF02874">
    <property type="entry name" value="ATP-synt_ab_N"/>
    <property type="match status" value="1"/>
</dbReference>
<reference evidence="14" key="4">
    <citation type="submission" date="2024-05" db="EMBL/GenBank/DDBJ databases">
        <authorList>
            <person name="Sun Q."/>
            <person name="Zhou Y."/>
        </authorList>
    </citation>
    <scope>NUCLEOTIDE SEQUENCE</scope>
    <source>
        <strain evidence="14">CGMCC 1.15931</strain>
    </source>
</reference>
<evidence type="ECO:0000256" key="6">
    <source>
        <dbReference type="ARBA" id="ARBA00022840"/>
    </source>
</evidence>
<comment type="catalytic activity">
    <reaction evidence="12">
        <text>ATP + H2O + 4 H(+)(in) = ADP + phosphate + 5 H(+)(out)</text>
        <dbReference type="Rhea" id="RHEA:57720"/>
        <dbReference type="ChEBI" id="CHEBI:15377"/>
        <dbReference type="ChEBI" id="CHEBI:15378"/>
        <dbReference type="ChEBI" id="CHEBI:30616"/>
        <dbReference type="ChEBI" id="CHEBI:43474"/>
        <dbReference type="ChEBI" id="CHEBI:456216"/>
        <dbReference type="EC" id="7.1.2.2"/>
    </reaction>
</comment>
<evidence type="ECO:0000256" key="5">
    <source>
        <dbReference type="ARBA" id="ARBA00022781"/>
    </source>
</evidence>
<keyword evidence="10 12" id="KW-0139">CF(1)</keyword>
<evidence type="ECO:0000256" key="3">
    <source>
        <dbReference type="ARBA" id="ARBA00022448"/>
    </source>
</evidence>
<accession>A0A6I3SQH7</accession>
<feature type="binding site" evidence="12">
    <location>
        <begin position="148"/>
        <end position="155"/>
    </location>
    <ligand>
        <name>ATP</name>
        <dbReference type="ChEBI" id="CHEBI:30616"/>
    </ligand>
</feature>
<dbReference type="SMART" id="SM00382">
    <property type="entry name" value="AAA"/>
    <property type="match status" value="1"/>
</dbReference>
<evidence type="ECO:0000256" key="9">
    <source>
        <dbReference type="ARBA" id="ARBA00023136"/>
    </source>
</evidence>
<dbReference type="CDD" id="cd18110">
    <property type="entry name" value="ATP-synt_F1_beta_C"/>
    <property type="match status" value="1"/>
</dbReference>
<dbReference type="NCBIfam" id="TIGR01039">
    <property type="entry name" value="atpD"/>
    <property type="match status" value="1"/>
</dbReference>
<keyword evidence="5 12" id="KW-0375">Hydrogen ion transport</keyword>
<dbReference type="EMBL" id="WNKZ01000002">
    <property type="protein sequence ID" value="MTV51324.1"/>
    <property type="molecule type" value="Genomic_DNA"/>
</dbReference>
<dbReference type="SUPFAM" id="SSF47917">
    <property type="entry name" value="C-terminal domain of alpha and beta subunits of F1 ATP synthase"/>
    <property type="match status" value="1"/>
</dbReference>
<sequence length="466" mass="50329">MADGKIVQCIGAVVDVEFPRNAMPKVFDALKMEGSELTLEVQQQLGDGVVRTIALGSSDGLRRGMTIQNTGKPIMVPVGKGTLGRIMDVLGNPIDERGPVSQEQTASIHRLAPAYDELSPSQDLLETGIKVIDLVCPFAKGGKVGLFGGAGVGKTVNMMELINNIAKAHSGLSVFAGVGERTREGNDFYHEMADAKVVDLENLGNSKVAMVYGQMNEPPGNRLRVALTGLTIAESFRDEGKDVLFFVDNIYRFTLAGTEVSALLGRMPSAVGYQPTLAEEMGRLQERITSTKTGSITSIQAVYVPADDLTDPSPATTFGHLDSTVVLSRDIASLGIYPAVDPLDSTSRQLDPLVVGQEHYDTARAVQGTLQRYKELRDIIAILGMDELAPEDKLLVARARKMQRFLSQPFHVAEVFTGSPGKYVSLKDTIKGFKMIASGELDHLPEQAFYMVGTIEEAIEKAKKLG</sequence>
<keyword evidence="6 12" id="KW-0067">ATP-binding</keyword>
<evidence type="ECO:0000313" key="16">
    <source>
        <dbReference type="Proteomes" id="UP000430634"/>
    </source>
</evidence>
<dbReference type="SUPFAM" id="SSF52540">
    <property type="entry name" value="P-loop containing nucleoside triphosphate hydrolases"/>
    <property type="match status" value="1"/>
</dbReference>
<dbReference type="Pfam" id="PF00006">
    <property type="entry name" value="ATP-synt_ab"/>
    <property type="match status" value="1"/>
</dbReference>
<evidence type="ECO:0000256" key="1">
    <source>
        <dbReference type="ARBA" id="ARBA00004170"/>
    </source>
</evidence>
<dbReference type="InterPro" id="IPR020003">
    <property type="entry name" value="ATPase_a/bsu_AS"/>
</dbReference>
<dbReference type="PROSITE" id="PS00152">
    <property type="entry name" value="ATPASE_ALPHA_BETA"/>
    <property type="match status" value="1"/>
</dbReference>
<proteinExistence type="inferred from homology"/>
<dbReference type="InterPro" id="IPR050053">
    <property type="entry name" value="ATPase_alpha/beta_chains"/>
</dbReference>
<dbReference type="Proteomes" id="UP000622638">
    <property type="component" value="Unassembled WGS sequence"/>
</dbReference>
<evidence type="ECO:0000256" key="4">
    <source>
        <dbReference type="ARBA" id="ARBA00022741"/>
    </source>
</evidence>
<dbReference type="SUPFAM" id="SSF50615">
    <property type="entry name" value="N-terminal domain of alpha and beta subunits of F1 ATP synthase"/>
    <property type="match status" value="1"/>
</dbReference>
<dbReference type="InterPro" id="IPR004100">
    <property type="entry name" value="ATPase_F1/V1/A1_a/bsu_N"/>
</dbReference>
<dbReference type="HAMAP" id="MF_01347">
    <property type="entry name" value="ATP_synth_beta_bact"/>
    <property type="match status" value="1"/>
</dbReference>
<dbReference type="EC" id="7.1.2.2" evidence="12"/>
<evidence type="ECO:0000313" key="14">
    <source>
        <dbReference type="EMBL" id="GGC09338.1"/>
    </source>
</evidence>
<evidence type="ECO:0000256" key="8">
    <source>
        <dbReference type="ARBA" id="ARBA00023065"/>
    </source>
</evidence>
<evidence type="ECO:0000256" key="12">
    <source>
        <dbReference type="HAMAP-Rule" id="MF_01347"/>
    </source>
</evidence>
<feature type="domain" description="AAA+ ATPase" evidence="13">
    <location>
        <begin position="140"/>
        <end position="332"/>
    </location>
</feature>
<dbReference type="GO" id="GO:0005886">
    <property type="term" value="C:plasma membrane"/>
    <property type="evidence" value="ECO:0007669"/>
    <property type="project" value="UniProtKB-SubCell"/>
</dbReference>
<dbReference type="Gene3D" id="1.10.1140.10">
    <property type="entry name" value="Bovine Mitochondrial F1-atpase, Atp Synthase Beta Chain, Chain D, domain 3"/>
    <property type="match status" value="1"/>
</dbReference>
<dbReference type="FunFam" id="1.10.1140.10:FF:000001">
    <property type="entry name" value="ATP synthase subunit beta"/>
    <property type="match status" value="1"/>
</dbReference>
<keyword evidence="8 12" id="KW-0406">Ion transport</keyword>
<reference evidence="17" key="2">
    <citation type="journal article" date="2019" name="Int. J. Syst. Evol. Microbiol.">
        <title>The Global Catalogue of Microorganisms (GCM) 10K type strain sequencing project: providing services to taxonomists for standard genome sequencing and annotation.</title>
        <authorList>
            <consortium name="The Broad Institute Genomics Platform"/>
            <consortium name="The Broad Institute Genome Sequencing Center for Infectious Disease"/>
            <person name="Wu L."/>
            <person name="Ma J."/>
        </authorList>
    </citation>
    <scope>NUCLEOTIDE SEQUENCE [LARGE SCALE GENOMIC DNA]</scope>
    <source>
        <strain evidence="17">CGMCC 1.15931</strain>
    </source>
</reference>
<evidence type="ECO:0000256" key="10">
    <source>
        <dbReference type="ARBA" id="ARBA00023196"/>
    </source>
</evidence>
<dbReference type="GO" id="GO:0005524">
    <property type="term" value="F:ATP binding"/>
    <property type="evidence" value="ECO:0007669"/>
    <property type="project" value="UniProtKB-UniRule"/>
</dbReference>
<organism evidence="15 16">
    <name type="scientific">Pseudoduganella buxea</name>
    <dbReference type="NCBI Taxonomy" id="1949069"/>
    <lineage>
        <taxon>Bacteria</taxon>
        <taxon>Pseudomonadati</taxon>
        <taxon>Pseudomonadota</taxon>
        <taxon>Betaproteobacteria</taxon>
        <taxon>Burkholderiales</taxon>
        <taxon>Oxalobacteraceae</taxon>
        <taxon>Telluria group</taxon>
        <taxon>Pseudoduganella</taxon>
    </lineage>
</organism>
<dbReference type="FunFam" id="3.40.50.300:FF:000004">
    <property type="entry name" value="ATP synthase subunit beta"/>
    <property type="match status" value="1"/>
</dbReference>
<dbReference type="Gene3D" id="3.40.50.300">
    <property type="entry name" value="P-loop containing nucleotide triphosphate hydrolases"/>
    <property type="match status" value="1"/>
</dbReference>
<keyword evidence="17" id="KW-1185">Reference proteome</keyword>
<dbReference type="Proteomes" id="UP000430634">
    <property type="component" value="Unassembled WGS sequence"/>
</dbReference>
<evidence type="ECO:0000256" key="2">
    <source>
        <dbReference type="ARBA" id="ARBA00008936"/>
    </source>
</evidence>
<evidence type="ECO:0000256" key="7">
    <source>
        <dbReference type="ARBA" id="ARBA00022967"/>
    </source>
</evidence>
<evidence type="ECO:0000313" key="17">
    <source>
        <dbReference type="Proteomes" id="UP000622638"/>
    </source>
</evidence>
<dbReference type="InterPro" id="IPR000194">
    <property type="entry name" value="ATPase_F1/V1/A1_a/bsu_nucl-bd"/>
</dbReference>
<gene>
    <name evidence="12 15" type="primary">atpD</name>
    <name evidence="14" type="synonym">atpD1</name>
    <name evidence="14" type="ORF">GCM10011572_33570</name>
    <name evidence="15" type="ORF">GM672_01115</name>
</gene>
<dbReference type="InterPro" id="IPR055190">
    <property type="entry name" value="ATP-synt_VA_C"/>
</dbReference>
<dbReference type="Gene3D" id="2.40.10.170">
    <property type="match status" value="1"/>
</dbReference>
<keyword evidence="4 12" id="KW-0547">Nucleotide-binding</keyword>
<comment type="caution">
    <text evidence="15">The sequence shown here is derived from an EMBL/GenBank/DDBJ whole genome shotgun (WGS) entry which is preliminary data.</text>
</comment>
<dbReference type="PANTHER" id="PTHR15184">
    <property type="entry name" value="ATP SYNTHASE"/>
    <property type="match status" value="1"/>
</dbReference>
<reference evidence="14" key="1">
    <citation type="journal article" date="2014" name="Int. J. Syst. Evol. Microbiol.">
        <title>Complete genome of a new Firmicutes species belonging to the dominant human colonic microbiota ('Ruminococcus bicirculans') reveals two chromosomes and a selective capacity to utilize plant glucans.</title>
        <authorList>
            <consortium name="NISC Comparative Sequencing Program"/>
            <person name="Wegmann U."/>
            <person name="Louis P."/>
            <person name="Goesmann A."/>
            <person name="Henrissat B."/>
            <person name="Duncan S.H."/>
            <person name="Flint H.J."/>
        </authorList>
    </citation>
    <scope>NUCLEOTIDE SEQUENCE</scope>
    <source>
        <strain evidence="14">CGMCC 1.15931</strain>
    </source>
</reference>